<organism evidence="4 5">
    <name type="scientific">Desulfopila aestuarii DSM 18488</name>
    <dbReference type="NCBI Taxonomy" id="1121416"/>
    <lineage>
        <taxon>Bacteria</taxon>
        <taxon>Pseudomonadati</taxon>
        <taxon>Thermodesulfobacteriota</taxon>
        <taxon>Desulfobulbia</taxon>
        <taxon>Desulfobulbales</taxon>
        <taxon>Desulfocapsaceae</taxon>
        <taxon>Desulfopila</taxon>
    </lineage>
</organism>
<gene>
    <name evidence="4" type="ORF">SAMN02745220_04199</name>
</gene>
<evidence type="ECO:0000313" key="4">
    <source>
        <dbReference type="EMBL" id="SHO51728.1"/>
    </source>
</evidence>
<dbReference type="Pfam" id="PF01966">
    <property type="entry name" value="HD"/>
    <property type="match status" value="1"/>
</dbReference>
<evidence type="ECO:0000313" key="5">
    <source>
        <dbReference type="Proteomes" id="UP000184603"/>
    </source>
</evidence>
<dbReference type="SUPFAM" id="SSF109604">
    <property type="entry name" value="HD-domain/PDEase-like"/>
    <property type="match status" value="1"/>
</dbReference>
<protein>
    <recommendedName>
        <fullName evidence="2">Deoxyguanosinetriphosphate triphosphohydrolase-like protein</fullName>
    </recommendedName>
</protein>
<dbReference type="AlphaFoldDB" id="A0A1M7YGS6"/>
<sequence length="364" mass="41702">MGFVPVIGKSIKKQLEDREEAYLSPYAALSKNSQGRMHEEEEDIQDIRLTFQKDRDRITHSKTFRRLKHKTQVFLAPTGDHYRTRLTHVLEVSQIARTIAAGLCLNEPLTEAIALGHDLGHTPFGHAGEATLNELHPGGFRHYVHSLRVVDRLENDGRGLNLTFEVRNGIIRHSKGNSEILPDTKGELAVTLEGQVVRLADIIAYVNHDLDDALRAGILKDGDLPDNIKNVVGSRHSQRIGKMVRDLIVETLQADDGCLHISDGMLEAIGNLRHFLYKNVYRYYRVHNEFEKAQRIIRDLYGYFLENGLVRRRGRELVEESRPESWKDEKVAHRQVCDFIAGMTDRYAMGLYEHLFLPKPWSVR</sequence>
<dbReference type="Proteomes" id="UP000184603">
    <property type="component" value="Unassembled WGS sequence"/>
</dbReference>
<dbReference type="OrthoDB" id="9803619at2"/>
<dbReference type="RefSeq" id="WP_073615623.1">
    <property type="nucleotide sequence ID" value="NZ_FRFE01000028.1"/>
</dbReference>
<dbReference type="PROSITE" id="PS51831">
    <property type="entry name" value="HD"/>
    <property type="match status" value="1"/>
</dbReference>
<dbReference type="InterPro" id="IPR051094">
    <property type="entry name" value="Diverse_Catalytic_Enzymes"/>
</dbReference>
<dbReference type="SMART" id="SM00471">
    <property type="entry name" value="HDc"/>
    <property type="match status" value="1"/>
</dbReference>
<dbReference type="STRING" id="1121416.SAMN02745220_04199"/>
<feature type="domain" description="HD" evidence="3">
    <location>
        <begin position="85"/>
        <end position="206"/>
    </location>
</feature>
<dbReference type="PANTHER" id="PTHR35795">
    <property type="entry name" value="SLR1885 PROTEIN"/>
    <property type="match status" value="1"/>
</dbReference>
<dbReference type="HAMAP" id="MF_01212">
    <property type="entry name" value="dGTPase_type2"/>
    <property type="match status" value="1"/>
</dbReference>
<dbReference type="Pfam" id="PF13286">
    <property type="entry name" value="HD_assoc"/>
    <property type="match status" value="1"/>
</dbReference>
<dbReference type="Gene3D" id="1.10.3210.10">
    <property type="entry name" value="Hypothetical protein af1432"/>
    <property type="match status" value="1"/>
</dbReference>
<dbReference type="InterPro" id="IPR026875">
    <property type="entry name" value="PHydrolase_assoc_dom"/>
</dbReference>
<dbReference type="EMBL" id="FRFE01000028">
    <property type="protein sequence ID" value="SHO51728.1"/>
    <property type="molecule type" value="Genomic_DNA"/>
</dbReference>
<reference evidence="4 5" key="1">
    <citation type="submission" date="2016-12" db="EMBL/GenBank/DDBJ databases">
        <authorList>
            <person name="Song W.-J."/>
            <person name="Kurnit D.M."/>
        </authorList>
    </citation>
    <scope>NUCLEOTIDE SEQUENCE [LARGE SCALE GENOMIC DNA]</scope>
    <source>
        <strain evidence="4 5">DSM 18488</strain>
    </source>
</reference>
<accession>A0A1M7YGS6</accession>
<dbReference type="CDD" id="cd00077">
    <property type="entry name" value="HDc"/>
    <property type="match status" value="1"/>
</dbReference>
<evidence type="ECO:0000256" key="1">
    <source>
        <dbReference type="ARBA" id="ARBA00022801"/>
    </source>
</evidence>
<dbReference type="NCBIfam" id="NF002327">
    <property type="entry name" value="PRK01286.1-2"/>
    <property type="match status" value="1"/>
</dbReference>
<dbReference type="PANTHER" id="PTHR35795:SF1">
    <property type="entry name" value="BIS(5'-NUCLEOSYL)-TETRAPHOSPHATASE, SYMMETRICAL"/>
    <property type="match status" value="1"/>
</dbReference>
<dbReference type="GO" id="GO:0016793">
    <property type="term" value="F:triphosphoric monoester hydrolase activity"/>
    <property type="evidence" value="ECO:0007669"/>
    <property type="project" value="InterPro"/>
</dbReference>
<evidence type="ECO:0000256" key="2">
    <source>
        <dbReference type="HAMAP-Rule" id="MF_01212"/>
    </source>
</evidence>
<name>A0A1M7YGS6_9BACT</name>
<dbReference type="InterPro" id="IPR006674">
    <property type="entry name" value="HD_domain"/>
</dbReference>
<dbReference type="InterPro" id="IPR003607">
    <property type="entry name" value="HD/PDEase_dom"/>
</dbReference>
<proteinExistence type="inferred from homology"/>
<keyword evidence="1 2" id="KW-0378">Hydrolase</keyword>
<comment type="similarity">
    <text evidence="2">Belongs to the dGTPase family. Type 2 subfamily.</text>
</comment>
<evidence type="ECO:0000259" key="3">
    <source>
        <dbReference type="PROSITE" id="PS51831"/>
    </source>
</evidence>
<keyword evidence="5" id="KW-1185">Reference proteome</keyword>
<dbReference type="InterPro" id="IPR023023">
    <property type="entry name" value="dNTPase_2"/>
</dbReference>